<keyword evidence="3" id="KW-0479">Metal-binding</keyword>
<comment type="similarity">
    <text evidence="2">Belongs to the FldB/FldC dehydratase alpha/beta subunit family.</text>
</comment>
<evidence type="ECO:0000256" key="2">
    <source>
        <dbReference type="ARBA" id="ARBA00005806"/>
    </source>
</evidence>
<comment type="caution">
    <text evidence="6">The sequence shown here is derived from an EMBL/GenBank/DDBJ whole genome shotgun (WGS) entry which is preliminary data.</text>
</comment>
<dbReference type="GO" id="GO:0046872">
    <property type="term" value="F:metal ion binding"/>
    <property type="evidence" value="ECO:0007669"/>
    <property type="project" value="UniProtKB-KW"/>
</dbReference>
<dbReference type="GO" id="GO:0051536">
    <property type="term" value="F:iron-sulfur cluster binding"/>
    <property type="evidence" value="ECO:0007669"/>
    <property type="project" value="UniProtKB-KW"/>
</dbReference>
<evidence type="ECO:0000313" key="7">
    <source>
        <dbReference type="Proteomes" id="UP000261231"/>
    </source>
</evidence>
<evidence type="ECO:0000256" key="3">
    <source>
        <dbReference type="ARBA" id="ARBA00022723"/>
    </source>
</evidence>
<organism evidence="6 7">
    <name type="scientific">Coprococcus catus</name>
    <dbReference type="NCBI Taxonomy" id="116085"/>
    <lineage>
        <taxon>Bacteria</taxon>
        <taxon>Bacillati</taxon>
        <taxon>Bacillota</taxon>
        <taxon>Clostridia</taxon>
        <taxon>Lachnospirales</taxon>
        <taxon>Lachnospiraceae</taxon>
        <taxon>Coprococcus</taxon>
    </lineage>
</organism>
<evidence type="ECO:0000313" key="6">
    <source>
        <dbReference type="EMBL" id="RGC46221.1"/>
    </source>
</evidence>
<keyword evidence="7" id="KW-1185">Reference proteome</keyword>
<accession>A0A3E2XKL4</accession>
<dbReference type="PANTHER" id="PTHR30548:SF5">
    <property type="entry name" value="SUBUNIT OF OXYGEN-SENSITIVE 2-HYDROXYISOCAPROYL-COA DEHYDRATASE"/>
    <property type="match status" value="1"/>
</dbReference>
<keyword evidence="5" id="KW-0411">Iron-sulfur</keyword>
<dbReference type="GO" id="GO:0016836">
    <property type="term" value="F:hydro-lyase activity"/>
    <property type="evidence" value="ECO:0007669"/>
    <property type="project" value="UniProtKB-ARBA"/>
</dbReference>
<gene>
    <name evidence="6" type="ORF">DW747_09995</name>
</gene>
<proteinExistence type="inferred from homology"/>
<protein>
    <submittedName>
        <fullName evidence="6">2-hydroxyacyl-CoA dehydratase</fullName>
    </submittedName>
</protein>
<sequence>MSRTAAEIIKEFREIAAHPEKAIANHKRETGKGAVGIMPVYCPEEIVHASGYLPIGMWGAQKKTISKARTYLPPFACSIMQSIMELQMEGVYDELNAVIFSVPCDTLKCMSQKWHGKAPAIVFAHPQNRKNARKAADAYCREEYAIVKEKLEDILGVAITNSAIKESIAVYNENRAACRRFSDIAARYPGNIRPSDRHAVLKARWFMEKSKHTVLLNELMTAIETEPKKEFTGKKVVVSGIMLEPYEVLDIFEENGLAIVADDLAQETRNFRQDVGDDEDALLALAKAWNDFDGCSLATDAAKPKGRIIIDAVRKYDADAVIVCMMKFCDPEEFDYPILLQEFDSVGIRNLQIEIDQESTAFEQIKTRIQTFAEIL</sequence>
<dbReference type="Pfam" id="PF06050">
    <property type="entry name" value="HGD-D"/>
    <property type="match status" value="1"/>
</dbReference>
<dbReference type="RefSeq" id="WP_117540348.1">
    <property type="nucleotide sequence ID" value="NZ_QVFD01000009.1"/>
</dbReference>
<dbReference type="Proteomes" id="UP000261231">
    <property type="component" value="Unassembled WGS sequence"/>
</dbReference>
<name>A0A3E2XKL4_9FIRM</name>
<dbReference type="AlphaFoldDB" id="A0A3E2XKL4"/>
<evidence type="ECO:0000256" key="1">
    <source>
        <dbReference type="ARBA" id="ARBA00001966"/>
    </source>
</evidence>
<keyword evidence="4" id="KW-0408">Iron</keyword>
<dbReference type="EMBL" id="QVFD01000009">
    <property type="protein sequence ID" value="RGC46221.1"/>
    <property type="molecule type" value="Genomic_DNA"/>
</dbReference>
<dbReference type="Gene3D" id="3.40.50.11900">
    <property type="match status" value="1"/>
</dbReference>
<dbReference type="Gene3D" id="3.40.50.11890">
    <property type="match status" value="1"/>
</dbReference>
<dbReference type="PANTHER" id="PTHR30548">
    <property type="entry name" value="2-HYDROXYGLUTARYL-COA DEHYDRATASE, D-COMPONENT-RELATED"/>
    <property type="match status" value="1"/>
</dbReference>
<evidence type="ECO:0000256" key="5">
    <source>
        <dbReference type="ARBA" id="ARBA00023014"/>
    </source>
</evidence>
<evidence type="ECO:0000256" key="4">
    <source>
        <dbReference type="ARBA" id="ARBA00023004"/>
    </source>
</evidence>
<dbReference type="InterPro" id="IPR010327">
    <property type="entry name" value="FldB/FldC_alpha/beta"/>
</dbReference>
<dbReference type="Gene3D" id="1.20.1270.370">
    <property type="match status" value="1"/>
</dbReference>
<reference evidence="6 7" key="1">
    <citation type="submission" date="2018-08" db="EMBL/GenBank/DDBJ databases">
        <title>A genome reference for cultivated species of the human gut microbiota.</title>
        <authorList>
            <person name="Zou Y."/>
            <person name="Xue W."/>
            <person name="Luo G."/>
        </authorList>
    </citation>
    <scope>NUCLEOTIDE SEQUENCE [LARGE SCALE GENOMIC DNA]</scope>
    <source>
        <strain evidence="6 7">AM28-39</strain>
    </source>
</reference>
<comment type="cofactor">
    <cofactor evidence="1">
        <name>[4Fe-4S] cluster</name>
        <dbReference type="ChEBI" id="CHEBI:49883"/>
    </cofactor>
</comment>
<dbReference type="OrthoDB" id="355459at2"/>